<reference evidence="1 2" key="1">
    <citation type="submission" date="2016-10" db="EMBL/GenBank/DDBJ databases">
        <title>Paenibacillus species isolates.</title>
        <authorList>
            <person name="Beno S.M."/>
        </authorList>
    </citation>
    <scope>NUCLEOTIDE SEQUENCE [LARGE SCALE GENOMIC DNA]</scope>
    <source>
        <strain evidence="1 2">FSL H7-0918</strain>
    </source>
</reference>
<organism evidence="1 2">
    <name type="scientific">Paenibacillus odorifer</name>
    <dbReference type="NCBI Taxonomy" id="189426"/>
    <lineage>
        <taxon>Bacteria</taxon>
        <taxon>Bacillati</taxon>
        <taxon>Bacillota</taxon>
        <taxon>Bacilli</taxon>
        <taxon>Bacillales</taxon>
        <taxon>Paenibacillaceae</taxon>
        <taxon>Paenibacillus</taxon>
    </lineage>
</organism>
<protein>
    <recommendedName>
        <fullName evidence="3">DUF1064 domain-containing protein</fullName>
    </recommendedName>
</protein>
<dbReference type="Pfam" id="PF06356">
    <property type="entry name" value="DUF1064"/>
    <property type="match status" value="1"/>
</dbReference>
<proteinExistence type="predicted"/>
<evidence type="ECO:0000313" key="2">
    <source>
        <dbReference type="Proteomes" id="UP000187323"/>
    </source>
</evidence>
<sequence length="173" mass="20201">MNKYNAKKVIVTSDGTMFEEAQLKKYNIKITGNRFDSMMEGEYYRHLLQLKKIGLIKDFTLQPKYILQEKPKITYIADFLITNIDGSERVVDIKGAETAVFRTKLKLFQAIYPTIRIEILTKKRGEFVPLDQVKKEKAAQKRAANKLIKKAEGKMKYERIGYPKGRSTRKPRY</sequence>
<evidence type="ECO:0000313" key="1">
    <source>
        <dbReference type="EMBL" id="OME19539.1"/>
    </source>
</evidence>
<evidence type="ECO:0008006" key="3">
    <source>
        <dbReference type="Google" id="ProtNLM"/>
    </source>
</evidence>
<dbReference type="AlphaFoldDB" id="A0AB36JET4"/>
<dbReference type="InterPro" id="IPR009414">
    <property type="entry name" value="DUF1064"/>
</dbReference>
<dbReference type="EMBL" id="MPTO01000013">
    <property type="protein sequence ID" value="OME19539.1"/>
    <property type="molecule type" value="Genomic_DNA"/>
</dbReference>
<dbReference type="RefSeq" id="WP_076135728.1">
    <property type="nucleotide sequence ID" value="NZ_MPTO01000013.1"/>
</dbReference>
<dbReference type="Proteomes" id="UP000187323">
    <property type="component" value="Unassembled WGS sequence"/>
</dbReference>
<dbReference type="Gene3D" id="3.40.91.30">
    <property type="match status" value="1"/>
</dbReference>
<accession>A0AB36JET4</accession>
<name>A0AB36JET4_9BACL</name>
<comment type="caution">
    <text evidence="1">The sequence shown here is derived from an EMBL/GenBank/DDBJ whole genome shotgun (WGS) entry which is preliminary data.</text>
</comment>
<gene>
    <name evidence="1" type="ORF">BSK47_16005</name>
</gene>